<proteinExistence type="predicted"/>
<accession>A0A8H4EMU2</accession>
<dbReference type="AlphaFoldDB" id="A0A8H4EMU2"/>
<reference evidence="1 2" key="1">
    <citation type="journal article" date="2019" name="Environ. Microbiol.">
        <title>At the nexus of three kingdoms: the genome of the mycorrhizal fungus Gigaspora margarita provides insights into plant, endobacterial and fungal interactions.</title>
        <authorList>
            <person name="Venice F."/>
            <person name="Ghignone S."/>
            <person name="Salvioli di Fossalunga A."/>
            <person name="Amselem J."/>
            <person name="Novero M."/>
            <person name="Xianan X."/>
            <person name="Sedzielewska Toro K."/>
            <person name="Morin E."/>
            <person name="Lipzen A."/>
            <person name="Grigoriev I.V."/>
            <person name="Henrissat B."/>
            <person name="Martin F.M."/>
            <person name="Bonfante P."/>
        </authorList>
    </citation>
    <scope>NUCLEOTIDE SEQUENCE [LARGE SCALE GENOMIC DNA]</scope>
    <source>
        <strain evidence="1 2">BEG34</strain>
    </source>
</reference>
<evidence type="ECO:0008006" key="3">
    <source>
        <dbReference type="Google" id="ProtNLM"/>
    </source>
</evidence>
<dbReference type="SUPFAM" id="SSF52047">
    <property type="entry name" value="RNI-like"/>
    <property type="match status" value="1"/>
</dbReference>
<dbReference type="GO" id="GO:0031146">
    <property type="term" value="P:SCF-dependent proteasomal ubiquitin-dependent protein catabolic process"/>
    <property type="evidence" value="ECO:0007669"/>
    <property type="project" value="TreeGrafter"/>
</dbReference>
<gene>
    <name evidence="1" type="ORF">F8M41_016305</name>
</gene>
<evidence type="ECO:0000313" key="2">
    <source>
        <dbReference type="Proteomes" id="UP000439903"/>
    </source>
</evidence>
<dbReference type="Gene3D" id="3.80.10.10">
    <property type="entry name" value="Ribonuclease Inhibitor"/>
    <property type="match status" value="1"/>
</dbReference>
<evidence type="ECO:0000313" key="1">
    <source>
        <dbReference type="EMBL" id="KAF0520454.1"/>
    </source>
</evidence>
<dbReference type="GO" id="GO:0019005">
    <property type="term" value="C:SCF ubiquitin ligase complex"/>
    <property type="evidence" value="ECO:0007669"/>
    <property type="project" value="TreeGrafter"/>
</dbReference>
<dbReference type="InterPro" id="IPR032675">
    <property type="entry name" value="LRR_dom_sf"/>
</dbReference>
<dbReference type="EMBL" id="WTPW01000351">
    <property type="protein sequence ID" value="KAF0520454.1"/>
    <property type="molecule type" value="Genomic_DNA"/>
</dbReference>
<sequence>MSIFLLEEILVPILELFEDETQSLHSCLLVNRFWCHCAVPILWRYPFEDRWSGRHFIVNSYLECLDECSKEWLVKFFCGIFPTSVLDIQPAFDYIKFLRKLDYQALHQAIEFWCKYKGIDTHVIIQDLEPDYVHPTSVILDILIDLIVERSTNLSKLSMSVVSHREGEFLDLSQYEEFACTFLPKLQFLDCDDCIPGNLLFASRIATNLSKLNIECSWGNDVEIFSLLKSQKKLQHLTVTKRWPHLDKDALENEILSNSLTRIDFINNRNLIDNGGPLCVLSVCKNLEILRFDDWKPFREDDFLTLATTSFPRLRKLVFTRCKPPPIALATMITTNGLNLQEFILTWQSNERSNPRHTRVIQAIACNCPNLTYLDVPIEIKDLQELNHLLCNCRKLENLTINTSANDNKEDFYYPVDDFLKNMGLIIPKTLNQLKIFAPWKFSAESLQEFLETCQALIKCMELYRWINDEHLAVVTRYAKEKKNLKVLILHWTETTSPVRQKAREAISDLQAFNSVGRRIE</sequence>
<comment type="caution">
    <text evidence="1">The sequence shown here is derived from an EMBL/GenBank/DDBJ whole genome shotgun (WGS) entry which is preliminary data.</text>
</comment>
<dbReference type="Proteomes" id="UP000439903">
    <property type="component" value="Unassembled WGS sequence"/>
</dbReference>
<dbReference type="OrthoDB" id="2340930at2759"/>
<name>A0A8H4EMU2_GIGMA</name>
<dbReference type="PANTHER" id="PTHR13318">
    <property type="entry name" value="PARTNER OF PAIRED, ISOFORM B-RELATED"/>
    <property type="match status" value="1"/>
</dbReference>
<organism evidence="1 2">
    <name type="scientific">Gigaspora margarita</name>
    <dbReference type="NCBI Taxonomy" id="4874"/>
    <lineage>
        <taxon>Eukaryota</taxon>
        <taxon>Fungi</taxon>
        <taxon>Fungi incertae sedis</taxon>
        <taxon>Mucoromycota</taxon>
        <taxon>Glomeromycotina</taxon>
        <taxon>Glomeromycetes</taxon>
        <taxon>Diversisporales</taxon>
        <taxon>Gigasporaceae</taxon>
        <taxon>Gigaspora</taxon>
    </lineage>
</organism>
<protein>
    <recommendedName>
        <fullName evidence="3">F-box domain-containing protein</fullName>
    </recommendedName>
</protein>
<keyword evidence="2" id="KW-1185">Reference proteome</keyword>